<name>A0A7K3W6T4_9ACTN</name>
<dbReference type="SMART" id="SM00028">
    <property type="entry name" value="TPR"/>
    <property type="match status" value="5"/>
</dbReference>
<dbReference type="Proteomes" id="UP000470246">
    <property type="component" value="Unassembled WGS sequence"/>
</dbReference>
<dbReference type="SMART" id="SM00671">
    <property type="entry name" value="SEL1"/>
    <property type="match status" value="5"/>
</dbReference>
<dbReference type="SUPFAM" id="SSF81901">
    <property type="entry name" value="HCP-like"/>
    <property type="match status" value="3"/>
</dbReference>
<dbReference type="PROSITE" id="PS50005">
    <property type="entry name" value="TPR"/>
    <property type="match status" value="1"/>
</dbReference>
<dbReference type="PANTHER" id="PTHR11102:SF160">
    <property type="entry name" value="ERAD-ASSOCIATED E3 UBIQUITIN-PROTEIN LIGASE COMPONENT HRD3"/>
    <property type="match status" value="1"/>
</dbReference>
<dbReference type="EMBL" id="JAAGWF010000029">
    <property type="protein sequence ID" value="NEK60428.1"/>
    <property type="molecule type" value="Genomic_DNA"/>
</dbReference>
<organism evidence="3 4">
    <name type="scientific">Geodermatophilus sabuli</name>
    <dbReference type="NCBI Taxonomy" id="1564158"/>
    <lineage>
        <taxon>Bacteria</taxon>
        <taxon>Bacillati</taxon>
        <taxon>Actinomycetota</taxon>
        <taxon>Actinomycetes</taxon>
        <taxon>Geodermatophilales</taxon>
        <taxon>Geodermatophilaceae</taxon>
        <taxon>Geodermatophilus</taxon>
    </lineage>
</organism>
<evidence type="ECO:0000256" key="2">
    <source>
        <dbReference type="SAM" id="MobiDB-lite"/>
    </source>
</evidence>
<dbReference type="AlphaFoldDB" id="A0A7K3W6T4"/>
<feature type="region of interest" description="Disordered" evidence="2">
    <location>
        <begin position="684"/>
        <end position="717"/>
    </location>
</feature>
<keyword evidence="4" id="KW-1185">Reference proteome</keyword>
<keyword evidence="1" id="KW-0802">TPR repeat</keyword>
<accession>A0A7K3W6T4</accession>
<gene>
    <name evidence="3" type="ORF">GCU56_21455</name>
</gene>
<dbReference type="InterPro" id="IPR011990">
    <property type="entry name" value="TPR-like_helical_dom_sf"/>
</dbReference>
<dbReference type="Gene3D" id="1.25.40.10">
    <property type="entry name" value="Tetratricopeptide repeat domain"/>
    <property type="match status" value="3"/>
</dbReference>
<sequence length="717" mass="77927">MVVWLDDAERYMVPEGLRPSMLSRFQAARVVVLGTMREEQYRRLTGPVNERSGNPDVHGHDLTSNEHLLNQAEVVVVDRLWSRAELERARASGDSRLLDASTHGDQFGVSEYLTSGPKLYREWRLARAATGAAATGAAIVAAAVDFARAGLTEGIPVEMLSTAHESYLTKAGGTILRPSSFEQGMAWATELRSGITSLLLPGQKSGETAVFEYLVDSYVRERSVEPVPNAIWSDSIDFALSDSGLLARVALAAQGSGRIPDAERCWAALAESGEAAAFIALAELLKREMRFDEAEQWLTRGANAGDNESATRLALLLEAQMRLDEAASYLEMAAGRGDEHAMFHLALLLRRRGRLREAESWHKRISSAERSLEGRSDIYYSYAELLAEAGRREEAETYLRGALANGDWGAGVALAGLLADSGRADEAIPLWEDAASRGDLNAHLNLGAYFRKEGNIDHAESWYRKAASIDSSGASALLGAMLLDNGRQEEGVALLRLSVDEGDSAAAYELGKFLLGSNKLDEAAECFRRAAAGGEALANGLMAQSLEGLGREREAEYWWVAAADAGDNVAAFRLGQLYIEDRPDEAVMRLEQAARGGSLEAACELGEVLCSRGDHEEGRGWLVQAFAEGEHAHAACVMGWSFERQQRFDEAEHAYRRAMNFGHEHAAQMLSPLLARLGRGRAAADALRRANGHGGPSRSGGRSRKARKGSRGGRRKK</sequence>
<protein>
    <submittedName>
        <fullName evidence="3">Tetratricopeptide repeat protein</fullName>
    </submittedName>
</protein>
<proteinExistence type="predicted"/>
<reference evidence="3 4" key="1">
    <citation type="submission" date="2020-02" db="EMBL/GenBank/DDBJ databases">
        <title>Geodermatophilus sabuli CPCC 205279 I12A-02694.</title>
        <authorList>
            <person name="Jiang Z."/>
        </authorList>
    </citation>
    <scope>NUCLEOTIDE SEQUENCE [LARGE SCALE GENOMIC DNA]</scope>
    <source>
        <strain evidence="3 4">I12A-02694</strain>
    </source>
</reference>
<evidence type="ECO:0000313" key="4">
    <source>
        <dbReference type="Proteomes" id="UP000470246"/>
    </source>
</evidence>
<dbReference type="RefSeq" id="WP_163484117.1">
    <property type="nucleotide sequence ID" value="NZ_JAAGWF010000029.1"/>
</dbReference>
<dbReference type="InterPro" id="IPR050767">
    <property type="entry name" value="Sel1_AlgK"/>
</dbReference>
<evidence type="ECO:0000256" key="1">
    <source>
        <dbReference type="PROSITE-ProRule" id="PRU00339"/>
    </source>
</evidence>
<dbReference type="Pfam" id="PF13432">
    <property type="entry name" value="TPR_16"/>
    <property type="match status" value="1"/>
</dbReference>
<dbReference type="InterPro" id="IPR006597">
    <property type="entry name" value="Sel1-like"/>
</dbReference>
<dbReference type="PANTHER" id="PTHR11102">
    <property type="entry name" value="SEL-1-LIKE PROTEIN"/>
    <property type="match status" value="1"/>
</dbReference>
<feature type="repeat" description="TPR" evidence="1">
    <location>
        <begin position="440"/>
        <end position="473"/>
    </location>
</feature>
<comment type="caution">
    <text evidence="3">The sequence shown here is derived from an EMBL/GenBank/DDBJ whole genome shotgun (WGS) entry which is preliminary data.</text>
</comment>
<evidence type="ECO:0000313" key="3">
    <source>
        <dbReference type="EMBL" id="NEK60428.1"/>
    </source>
</evidence>
<feature type="compositionally biased region" description="Basic residues" evidence="2">
    <location>
        <begin position="701"/>
        <end position="717"/>
    </location>
</feature>
<dbReference type="InterPro" id="IPR019734">
    <property type="entry name" value="TPR_rpt"/>
</dbReference>